<organism evidence="1">
    <name type="scientific">viral metagenome</name>
    <dbReference type="NCBI Taxonomy" id="1070528"/>
    <lineage>
        <taxon>unclassified sequences</taxon>
        <taxon>metagenomes</taxon>
        <taxon>organismal metagenomes</taxon>
    </lineage>
</organism>
<proteinExistence type="predicted"/>
<reference evidence="1" key="1">
    <citation type="journal article" date="2020" name="Nature">
        <title>Giant virus diversity and host interactions through global metagenomics.</title>
        <authorList>
            <person name="Schulz F."/>
            <person name="Roux S."/>
            <person name="Paez-Espino D."/>
            <person name="Jungbluth S."/>
            <person name="Walsh D.A."/>
            <person name="Denef V.J."/>
            <person name="McMahon K.D."/>
            <person name="Konstantinidis K.T."/>
            <person name="Eloe-Fadrosh E.A."/>
            <person name="Kyrpides N.C."/>
            <person name="Woyke T."/>
        </authorList>
    </citation>
    <scope>NUCLEOTIDE SEQUENCE</scope>
    <source>
        <strain evidence="1">GVMAG-M-3300009182-46</strain>
    </source>
</reference>
<protein>
    <submittedName>
        <fullName evidence="1">Uncharacterized protein</fullName>
    </submittedName>
</protein>
<sequence length="128" mass="14425">MGMRTDFLGTLTTSRPLTPEELEEYENAQNNSDDMYLTFSSNNQLQGPNYEKVCGYVDMEQGFMNTLHWLKGKGITLSGRINYVYEDVFADGVGDGFGAFVVTPECVTYHKLDFNNLKIVSSVIRGKE</sequence>
<name>A0A6C0F9Z3_9ZZZZ</name>
<dbReference type="AlphaFoldDB" id="A0A6C0F9Z3"/>
<evidence type="ECO:0000313" key="1">
    <source>
        <dbReference type="EMBL" id="QHT35985.1"/>
    </source>
</evidence>
<accession>A0A6C0F9Z3</accession>
<dbReference type="EMBL" id="MN739029">
    <property type="protein sequence ID" value="QHT35985.1"/>
    <property type="molecule type" value="Genomic_DNA"/>
</dbReference>